<dbReference type="EMBL" id="CAJNJA010023203">
    <property type="protein sequence ID" value="CAE7507469.1"/>
    <property type="molecule type" value="Genomic_DNA"/>
</dbReference>
<protein>
    <submittedName>
        <fullName evidence="1">Uncharacterized protein</fullName>
    </submittedName>
</protein>
<accession>A0A812T2B3</accession>
<comment type="caution">
    <text evidence="1">The sequence shown here is derived from an EMBL/GenBank/DDBJ whole genome shotgun (WGS) entry which is preliminary data.</text>
</comment>
<keyword evidence="2" id="KW-1185">Reference proteome</keyword>
<dbReference type="AlphaFoldDB" id="A0A812T2B3"/>
<name>A0A812T2B3_9DINO</name>
<dbReference type="OrthoDB" id="424095at2759"/>
<gene>
    <name evidence="1" type="ORF">SNEC2469_LOCUS14481</name>
</gene>
<sequence length="418" mass="43050">MAAQVGAPGTQIQVSGDIQVVDDLWLLAPVGVVIVSPCSPTPCSDITQDFNGTGRQAALLLPTSERFGLRVELPASWDSGRNDWVAVVPAQGRLDGVKAKMWASDNSVSLRAMPASVTYPAVALTFSVDLAVSLSPGAAALALLGSASQSYIQVQAPVGYTLRCGGFRSSLPDSARVDCQVGPGPGEAVLGISNVDLNAAGTLHFSFGLDTPAADPSPNLFSIALRDASNVTLDAAMAVPGMHIPQARVEAFVSLLVVDFENVARLQAWGEAAQELGVLRGSIAAALNIGEEGVSVDYVQAVLGISDARRLQSSGVVAGQLQVNFSAYSNLVQLAELSDRIVVGGFAAGLQSELGPRAIAAGLVELQVTGASVPATPVPSQPPNVTTPTLRWSSADANSTGTVSVNLIFQRSTSAIRI</sequence>
<organism evidence="1 2">
    <name type="scientific">Symbiodinium necroappetens</name>
    <dbReference type="NCBI Taxonomy" id="1628268"/>
    <lineage>
        <taxon>Eukaryota</taxon>
        <taxon>Sar</taxon>
        <taxon>Alveolata</taxon>
        <taxon>Dinophyceae</taxon>
        <taxon>Suessiales</taxon>
        <taxon>Symbiodiniaceae</taxon>
        <taxon>Symbiodinium</taxon>
    </lineage>
</organism>
<proteinExistence type="predicted"/>
<reference evidence="1" key="1">
    <citation type="submission" date="2021-02" db="EMBL/GenBank/DDBJ databases">
        <authorList>
            <person name="Dougan E. K."/>
            <person name="Rhodes N."/>
            <person name="Thang M."/>
            <person name="Chan C."/>
        </authorList>
    </citation>
    <scope>NUCLEOTIDE SEQUENCE</scope>
</reference>
<evidence type="ECO:0000313" key="2">
    <source>
        <dbReference type="Proteomes" id="UP000601435"/>
    </source>
</evidence>
<dbReference type="Proteomes" id="UP000601435">
    <property type="component" value="Unassembled WGS sequence"/>
</dbReference>
<evidence type="ECO:0000313" key="1">
    <source>
        <dbReference type="EMBL" id="CAE7507469.1"/>
    </source>
</evidence>